<reference evidence="3 4" key="1">
    <citation type="submission" date="2024-05" db="EMBL/GenBank/DDBJ databases">
        <title>Halomonas sp. SSM6 16S ribosomal RNA gene Genome sequencing and assembly.</title>
        <authorList>
            <person name="Yook S."/>
        </authorList>
    </citation>
    <scope>NUCLEOTIDE SEQUENCE [LARGE SCALE GENOMIC DNA]</scope>
    <source>
        <strain evidence="3 4">SSM6</strain>
    </source>
</reference>
<keyword evidence="1" id="KW-1133">Transmembrane helix</keyword>
<evidence type="ECO:0000259" key="2">
    <source>
        <dbReference type="PROSITE" id="PS50234"/>
    </source>
</evidence>
<dbReference type="RefSeq" id="WP_349760835.1">
    <property type="nucleotide sequence ID" value="NZ_JBEGCJ010000002.1"/>
</dbReference>
<dbReference type="EMBL" id="JBEGCJ010000002">
    <property type="protein sequence ID" value="MEQ6916567.1"/>
    <property type="molecule type" value="Genomic_DNA"/>
</dbReference>
<dbReference type="Proteomes" id="UP001442468">
    <property type="component" value="Unassembled WGS sequence"/>
</dbReference>
<protein>
    <submittedName>
        <fullName evidence="3">VWA domain-containing protein</fullName>
    </submittedName>
</protein>
<dbReference type="PANTHER" id="PTHR10579:SF43">
    <property type="entry name" value="ZINC FINGER (C3HC4-TYPE RING FINGER) FAMILY PROTEIN"/>
    <property type="match status" value="1"/>
</dbReference>
<dbReference type="SMART" id="SM00327">
    <property type="entry name" value="VWA"/>
    <property type="match status" value="1"/>
</dbReference>
<evidence type="ECO:0000313" key="3">
    <source>
        <dbReference type="EMBL" id="MEQ6916567.1"/>
    </source>
</evidence>
<sequence length="618" mass="67779">MGGYDMDGVCRRLGWWCRAAAVWLALWVALWLWASPLAAQVSEERPDVRVVVDVSGSMRTNDPDRLAVSALDMLVALLPSGARAGVWTFGETVDNPLPLDEVDAAWRQQALALPPALQEYQQYTDIESALTEAARAEANGWRHLVLLTDGMIDLPPNRGSKPGIDDASRRRLLDEVVTELADQGVAVHAIAFSDEADLALVQSLAQSTGGLAAVAESPESLLGAFLDIIERIFPADQVPLNEGRFVIDEGVETFSALVFHEPDDAPLVLVAPDGTRYQSEDAPDDIRWQVEPRFDLIRVPAPQVGEWRLEGPVGDESRINVASPLHLRTAELPTTLYLGFDVPVEAWVEHDGGLIDEGGDDVSLSVSLQDSQGRVQSRVTLTPEAGRFRGRLPAPALTGNARLVTRAESEAFQRQRLQAVNVLPAIGVVHRPQVGRVVLVAEHPRLNRDNTEIHGELQGERLEAEAVGDSRWHLQLPELDESLSLPLLLDASIELDGERRALSLPRLVLNPDGRLGIEVADVAGPTLASESFDDQGDASLPASETAADRFVELVNRMPETAQDLWQAGLPGLQRLWHAHHRDPRLWGAVVTVVLLLLVISLIRHRRSRRPIPREEPHV</sequence>
<evidence type="ECO:0000313" key="4">
    <source>
        <dbReference type="Proteomes" id="UP001442468"/>
    </source>
</evidence>
<evidence type="ECO:0000256" key="1">
    <source>
        <dbReference type="SAM" id="Phobius"/>
    </source>
</evidence>
<dbReference type="Gene3D" id="3.40.50.410">
    <property type="entry name" value="von Willebrand factor, type A domain"/>
    <property type="match status" value="1"/>
</dbReference>
<keyword evidence="1" id="KW-0472">Membrane</keyword>
<dbReference type="CDD" id="cd00198">
    <property type="entry name" value="vWFA"/>
    <property type="match status" value="1"/>
</dbReference>
<name>A0ABV1NC03_9GAMM</name>
<feature type="domain" description="VWFA" evidence="2">
    <location>
        <begin position="47"/>
        <end position="232"/>
    </location>
</feature>
<comment type="caution">
    <text evidence="3">The sequence shown here is derived from an EMBL/GenBank/DDBJ whole genome shotgun (WGS) entry which is preliminary data.</text>
</comment>
<dbReference type="PROSITE" id="PS50234">
    <property type="entry name" value="VWFA"/>
    <property type="match status" value="1"/>
</dbReference>
<accession>A0ABV1NC03</accession>
<proteinExistence type="predicted"/>
<dbReference type="InterPro" id="IPR002035">
    <property type="entry name" value="VWF_A"/>
</dbReference>
<feature type="transmembrane region" description="Helical" evidence="1">
    <location>
        <begin position="585"/>
        <end position="603"/>
    </location>
</feature>
<dbReference type="Pfam" id="PF13768">
    <property type="entry name" value="VWA_3"/>
    <property type="match status" value="1"/>
</dbReference>
<keyword evidence="1" id="KW-0812">Transmembrane</keyword>
<gene>
    <name evidence="3" type="ORF">ABE960_03360</name>
</gene>
<organism evidence="3 4">
    <name type="scientific">Halomonas aquatica</name>
    <dbReference type="NCBI Taxonomy" id="3151123"/>
    <lineage>
        <taxon>Bacteria</taxon>
        <taxon>Pseudomonadati</taxon>
        <taxon>Pseudomonadota</taxon>
        <taxon>Gammaproteobacteria</taxon>
        <taxon>Oceanospirillales</taxon>
        <taxon>Halomonadaceae</taxon>
        <taxon>Halomonas</taxon>
    </lineage>
</organism>
<dbReference type="InterPro" id="IPR051266">
    <property type="entry name" value="CLCR"/>
</dbReference>
<dbReference type="PANTHER" id="PTHR10579">
    <property type="entry name" value="CALCIUM-ACTIVATED CHLORIDE CHANNEL REGULATOR"/>
    <property type="match status" value="1"/>
</dbReference>
<keyword evidence="4" id="KW-1185">Reference proteome</keyword>
<dbReference type="InterPro" id="IPR036465">
    <property type="entry name" value="vWFA_dom_sf"/>
</dbReference>
<dbReference type="SUPFAM" id="SSF53300">
    <property type="entry name" value="vWA-like"/>
    <property type="match status" value="1"/>
</dbReference>